<evidence type="ECO:0000256" key="1">
    <source>
        <dbReference type="ARBA" id="ARBA00008270"/>
    </source>
</evidence>
<accession>A0A4S8P7F2</accession>
<dbReference type="AlphaFoldDB" id="A0A4S8P7F2"/>
<keyword evidence="4" id="KW-1185">Reference proteome</keyword>
<evidence type="ECO:0000313" key="3">
    <source>
        <dbReference type="EMBL" id="THV26193.1"/>
    </source>
</evidence>
<reference evidence="3 4" key="1">
    <citation type="journal article" date="2018" name="Int. J. Syst. Evol. Microbiol.">
        <title>Glycomyces paridis sp. nov., isolated from the medicinal plant Paris polyphylla.</title>
        <authorList>
            <person name="Fang X.M."/>
            <person name="Bai J.L."/>
            <person name="Su J."/>
            <person name="Zhao L.L."/>
            <person name="Liu H.Y."/>
            <person name="Ma B.P."/>
            <person name="Zhang Y.Q."/>
            <person name="Yu L.Y."/>
        </authorList>
    </citation>
    <scope>NUCLEOTIDE SEQUENCE [LARGE SCALE GENOMIC DNA]</scope>
    <source>
        <strain evidence="3 4">CPCC 204357</strain>
    </source>
</reference>
<organism evidence="3 4">
    <name type="scientific">Glycomyces paridis</name>
    <dbReference type="NCBI Taxonomy" id="2126555"/>
    <lineage>
        <taxon>Bacteria</taxon>
        <taxon>Bacillati</taxon>
        <taxon>Actinomycetota</taxon>
        <taxon>Actinomycetes</taxon>
        <taxon>Glycomycetales</taxon>
        <taxon>Glycomycetaceae</taxon>
        <taxon>Glycomyces</taxon>
    </lineage>
</organism>
<dbReference type="Gene3D" id="3.10.310.10">
    <property type="entry name" value="Diaminopimelate Epimerase, Chain A, domain 1"/>
    <property type="match status" value="2"/>
</dbReference>
<dbReference type="PANTHER" id="PTHR13774:SF39">
    <property type="entry name" value="BIOSYNTHESIS PROTEIN, PUTATIVE-RELATED"/>
    <property type="match status" value="1"/>
</dbReference>
<dbReference type="RefSeq" id="WP_136531270.1">
    <property type="nucleotide sequence ID" value="NZ_STGX01000015.1"/>
</dbReference>
<comment type="caution">
    <text evidence="3">The sequence shown here is derived from an EMBL/GenBank/DDBJ whole genome shotgun (WGS) entry which is preliminary data.</text>
</comment>
<dbReference type="InterPro" id="IPR003719">
    <property type="entry name" value="Phenazine_PhzF-like"/>
</dbReference>
<dbReference type="Proteomes" id="UP000305792">
    <property type="component" value="Unassembled WGS sequence"/>
</dbReference>
<dbReference type="NCBIfam" id="TIGR00654">
    <property type="entry name" value="PhzF_family"/>
    <property type="match status" value="1"/>
</dbReference>
<dbReference type="PANTHER" id="PTHR13774">
    <property type="entry name" value="PHENAZINE BIOSYNTHESIS PROTEIN"/>
    <property type="match status" value="1"/>
</dbReference>
<dbReference type="GO" id="GO:0005737">
    <property type="term" value="C:cytoplasm"/>
    <property type="evidence" value="ECO:0007669"/>
    <property type="project" value="TreeGrafter"/>
</dbReference>
<dbReference type="EMBL" id="STGX01000015">
    <property type="protein sequence ID" value="THV26193.1"/>
    <property type="molecule type" value="Genomic_DNA"/>
</dbReference>
<name>A0A4S8P7F2_9ACTN</name>
<gene>
    <name evidence="3" type="ORF">E9998_19000</name>
</gene>
<keyword evidence="2" id="KW-0413">Isomerase</keyword>
<dbReference type="Pfam" id="PF02567">
    <property type="entry name" value="PhzC-PhzF"/>
    <property type="match status" value="1"/>
</dbReference>
<sequence length="275" mass="28389">MTRGNEVQIVHACTRGDTGGSPTAVCADGDYGDEQRRALPGTAGTSHAVFVRERADGSIGLRFFTAAGELPACGHGTVAALALHAHRTGTSRWRVRAGGRVFEGRCENEHGRLHASFHAGPVTLRDPDPRTTAAVAAALGTGPIRPRVAGIGRERLLVPLDDTDALAALAPDFDALRRACDAAGLLGCFTWAPAKGQSRYGARMFAPSIGVPEDAANANSTACLAAHLDAAITVDMGDALARPSTVTAAPAPHGAVRIGGTARIGDAPATLRWRP</sequence>
<proteinExistence type="inferred from homology"/>
<comment type="similarity">
    <text evidence="1">Belongs to the PhzF family.</text>
</comment>
<dbReference type="OrthoDB" id="9788221at2"/>
<protein>
    <submittedName>
        <fullName evidence="3">PhzF family phenazine biosynthesis protein</fullName>
    </submittedName>
</protein>
<dbReference type="SUPFAM" id="SSF54506">
    <property type="entry name" value="Diaminopimelate epimerase-like"/>
    <property type="match status" value="1"/>
</dbReference>
<evidence type="ECO:0000313" key="4">
    <source>
        <dbReference type="Proteomes" id="UP000305792"/>
    </source>
</evidence>
<dbReference type="PIRSF" id="PIRSF016184">
    <property type="entry name" value="PhzC_PhzF"/>
    <property type="match status" value="1"/>
</dbReference>
<evidence type="ECO:0000256" key="2">
    <source>
        <dbReference type="ARBA" id="ARBA00023235"/>
    </source>
</evidence>
<dbReference type="GO" id="GO:0016853">
    <property type="term" value="F:isomerase activity"/>
    <property type="evidence" value="ECO:0007669"/>
    <property type="project" value="UniProtKB-KW"/>
</dbReference>